<evidence type="ECO:0000256" key="2">
    <source>
        <dbReference type="HAMAP-Rule" id="MF_00984"/>
    </source>
</evidence>
<proteinExistence type="inferred from homology"/>
<dbReference type="Proteomes" id="UP000808337">
    <property type="component" value="Unassembled WGS sequence"/>
</dbReference>
<evidence type="ECO:0000256" key="1">
    <source>
        <dbReference type="ARBA" id="ARBA00023125"/>
    </source>
</evidence>
<reference evidence="4 5" key="1">
    <citation type="submission" date="2020-10" db="EMBL/GenBank/DDBJ databases">
        <title>Connecting structure to function with the recovery of over 1000 high-quality activated sludge metagenome-assembled genomes encoding full-length rRNA genes using long-read sequencing.</title>
        <authorList>
            <person name="Singleton C.M."/>
            <person name="Petriglieri F."/>
            <person name="Kristensen J.M."/>
            <person name="Kirkegaard R.H."/>
            <person name="Michaelsen T.Y."/>
            <person name="Andersen M.H."/>
            <person name="Karst S.M."/>
            <person name="Dueholm M.S."/>
            <person name="Nielsen P.H."/>
            <person name="Albertsen M."/>
        </authorList>
    </citation>
    <scope>NUCLEOTIDE SEQUENCE [LARGE SCALE GENOMIC DNA]</scope>
    <source>
        <strain evidence="4">Ribe_18-Q3-R11-54_MAXAC.273</strain>
    </source>
</reference>
<keyword evidence="1 2" id="KW-0238">DNA-binding</keyword>
<dbReference type="SUPFAM" id="SSF50249">
    <property type="entry name" value="Nucleic acid-binding proteins"/>
    <property type="match status" value="1"/>
</dbReference>
<organism evidence="4 5">
    <name type="scientific">Candidatus Opimibacter skivensis</name>
    <dbReference type="NCBI Taxonomy" id="2982028"/>
    <lineage>
        <taxon>Bacteria</taxon>
        <taxon>Pseudomonadati</taxon>
        <taxon>Bacteroidota</taxon>
        <taxon>Saprospiria</taxon>
        <taxon>Saprospirales</taxon>
        <taxon>Saprospiraceae</taxon>
        <taxon>Candidatus Opimibacter</taxon>
    </lineage>
</organism>
<dbReference type="GO" id="GO:0009295">
    <property type="term" value="C:nucleoid"/>
    <property type="evidence" value="ECO:0007669"/>
    <property type="project" value="TreeGrafter"/>
</dbReference>
<protein>
    <recommendedName>
        <fullName evidence="2 3">Single-stranded DNA-binding protein</fullName>
        <shortName evidence="2">SSB</shortName>
    </recommendedName>
</protein>
<dbReference type="PROSITE" id="PS50935">
    <property type="entry name" value="SSB"/>
    <property type="match status" value="1"/>
</dbReference>
<dbReference type="NCBIfam" id="TIGR00621">
    <property type="entry name" value="ssb"/>
    <property type="match status" value="1"/>
</dbReference>
<dbReference type="PANTHER" id="PTHR10302:SF0">
    <property type="entry name" value="SINGLE-STRANDED DNA-BINDING PROTEIN, MITOCHONDRIAL"/>
    <property type="match status" value="1"/>
</dbReference>
<accession>A0A9D7XLH1</accession>
<evidence type="ECO:0000313" key="4">
    <source>
        <dbReference type="EMBL" id="MBK9981114.1"/>
    </source>
</evidence>
<comment type="subunit">
    <text evidence="2">Homotetramer.</text>
</comment>
<dbReference type="InterPro" id="IPR012340">
    <property type="entry name" value="NA-bd_OB-fold"/>
</dbReference>
<dbReference type="InterPro" id="IPR011344">
    <property type="entry name" value="ssDNA-bd"/>
</dbReference>
<comment type="caution">
    <text evidence="4">The sequence shown here is derived from an EMBL/GenBank/DDBJ whole genome shotgun (WGS) entry which is preliminary data.</text>
</comment>
<evidence type="ECO:0000256" key="3">
    <source>
        <dbReference type="PIRNR" id="PIRNR002070"/>
    </source>
</evidence>
<comment type="caution">
    <text evidence="2">Lacks conserved residue(s) required for the propagation of feature annotation.</text>
</comment>
<sequence length="116" mass="13190">MSTNLDNRVQLQGFLGQDVELREFAQGNKLARLRMATNEFKRATNGQSEKVTIWHNLIAWGQTAETMSDLLRKGHKVSIEGKIAYRQYETKDGEKRSSTEIVVSSFKKLDSEQKAA</sequence>
<dbReference type="Gene3D" id="2.40.50.140">
    <property type="entry name" value="Nucleic acid-binding proteins"/>
    <property type="match status" value="1"/>
</dbReference>
<dbReference type="EMBL" id="JADKGY010000001">
    <property type="protein sequence ID" value="MBK9981114.1"/>
    <property type="molecule type" value="Genomic_DNA"/>
</dbReference>
<dbReference type="PIRSF" id="PIRSF002070">
    <property type="entry name" value="SSB"/>
    <property type="match status" value="1"/>
</dbReference>
<evidence type="ECO:0000313" key="5">
    <source>
        <dbReference type="Proteomes" id="UP000808337"/>
    </source>
</evidence>
<dbReference type="InterPro" id="IPR000424">
    <property type="entry name" value="Primosome_PriB/ssb"/>
</dbReference>
<dbReference type="CDD" id="cd04496">
    <property type="entry name" value="SSB_OBF"/>
    <property type="match status" value="1"/>
</dbReference>
<dbReference type="AlphaFoldDB" id="A0A9D7XLH1"/>
<dbReference type="Pfam" id="PF00436">
    <property type="entry name" value="SSB"/>
    <property type="match status" value="1"/>
</dbReference>
<name>A0A9D7XLH1_9BACT</name>
<dbReference type="GO" id="GO:0006260">
    <property type="term" value="P:DNA replication"/>
    <property type="evidence" value="ECO:0007669"/>
    <property type="project" value="InterPro"/>
</dbReference>
<dbReference type="HAMAP" id="MF_00984">
    <property type="entry name" value="SSB"/>
    <property type="match status" value="1"/>
</dbReference>
<gene>
    <name evidence="4" type="ORF">IPP15_01585</name>
</gene>
<dbReference type="PANTHER" id="PTHR10302">
    <property type="entry name" value="SINGLE-STRANDED DNA-BINDING PROTEIN"/>
    <property type="match status" value="1"/>
</dbReference>
<dbReference type="GO" id="GO:0003697">
    <property type="term" value="F:single-stranded DNA binding"/>
    <property type="evidence" value="ECO:0007669"/>
    <property type="project" value="UniProtKB-UniRule"/>
</dbReference>